<dbReference type="KEGG" id="bdr:105231076"/>
<proteinExistence type="predicted"/>
<dbReference type="InterPro" id="IPR011333">
    <property type="entry name" value="SKP1/BTB/POZ_sf"/>
</dbReference>
<protein>
    <submittedName>
        <fullName evidence="3 5">BTB/POZ domain-containing protein KCTD9</fullName>
    </submittedName>
</protein>
<reference evidence="4" key="3">
    <citation type="submission" date="2025-05" db="UniProtKB">
        <authorList>
            <consortium name="RefSeq"/>
        </authorList>
    </citation>
    <scope>NUCLEOTIDE SEQUENCE [LARGE SCALE GENOMIC DNA]</scope>
</reference>
<evidence type="ECO:0000256" key="1">
    <source>
        <dbReference type="SAM" id="MobiDB-lite"/>
    </source>
</evidence>
<dbReference type="Gene3D" id="2.160.20.80">
    <property type="entry name" value="E3 ubiquitin-protein ligase SopA"/>
    <property type="match status" value="1"/>
</dbReference>
<dbReference type="InterPro" id="IPR003131">
    <property type="entry name" value="T1-type_BTB"/>
</dbReference>
<dbReference type="Proteomes" id="UP001652620">
    <property type="component" value="Chromosome 2"/>
</dbReference>
<dbReference type="PANTHER" id="PTHR14136">
    <property type="entry name" value="BTB_POZ DOMAIN-CONTAINING PROTEIN KCTD9"/>
    <property type="match status" value="1"/>
</dbReference>
<evidence type="ECO:0000313" key="3">
    <source>
        <dbReference type="EMBL" id="JAC57064.1"/>
    </source>
</evidence>
<evidence type="ECO:0000313" key="4">
    <source>
        <dbReference type="Proteomes" id="UP001652620"/>
    </source>
</evidence>
<organism evidence="3">
    <name type="scientific">Bactrocera dorsalis</name>
    <name type="common">Oriental fruit fly</name>
    <name type="synonym">Dacus dorsalis</name>
    <dbReference type="NCBI Taxonomy" id="27457"/>
    <lineage>
        <taxon>Eukaryota</taxon>
        <taxon>Metazoa</taxon>
        <taxon>Ecdysozoa</taxon>
        <taxon>Arthropoda</taxon>
        <taxon>Hexapoda</taxon>
        <taxon>Insecta</taxon>
        <taxon>Pterygota</taxon>
        <taxon>Neoptera</taxon>
        <taxon>Endopterygota</taxon>
        <taxon>Diptera</taxon>
        <taxon>Brachycera</taxon>
        <taxon>Muscomorpha</taxon>
        <taxon>Tephritoidea</taxon>
        <taxon>Tephritidae</taxon>
        <taxon>Bactrocera</taxon>
        <taxon>Bactrocera</taxon>
    </lineage>
</organism>
<dbReference type="PANTHER" id="PTHR14136:SF17">
    <property type="entry name" value="BTB_POZ DOMAIN-CONTAINING PROTEIN KCTD9"/>
    <property type="match status" value="1"/>
</dbReference>
<dbReference type="FunFam" id="3.30.710.10:FF:000005">
    <property type="entry name" value="Potassium channel tetramerization domain-containing 17"/>
    <property type="match status" value="1"/>
</dbReference>
<dbReference type="GO" id="GO:0051260">
    <property type="term" value="P:protein homooligomerization"/>
    <property type="evidence" value="ECO:0007669"/>
    <property type="project" value="InterPro"/>
</dbReference>
<evidence type="ECO:0000259" key="2">
    <source>
        <dbReference type="SMART" id="SM00225"/>
    </source>
</evidence>
<dbReference type="OMA" id="YACIKNA"/>
<feature type="compositionally biased region" description="Basic and acidic residues" evidence="1">
    <location>
        <begin position="29"/>
        <end position="38"/>
    </location>
</feature>
<reference evidence="3" key="1">
    <citation type="journal article" date="2014" name="BMC Genomics">
        <title>Characterizing the developmental transcriptome of the oriental fruit fly, Bactrocera dorsalis (Diptera: Tephritidae) through comparative genomic analysis with Drosophila melanogaster utilizing modENCODE datasets.</title>
        <authorList>
            <person name="Geib S.M."/>
            <person name="Calla B."/>
            <person name="Hall B."/>
            <person name="Hou S."/>
            <person name="Manoukis N.C."/>
        </authorList>
    </citation>
    <scope>NUCLEOTIDE SEQUENCE</scope>
    <source>
        <strain evidence="3">Punador</strain>
    </source>
</reference>
<dbReference type="AlphaFoldDB" id="A0A034WQZ4"/>
<dbReference type="CDD" id="cd18368">
    <property type="entry name" value="BTB_POZ_KCTD9"/>
    <property type="match status" value="1"/>
</dbReference>
<dbReference type="SMART" id="SM00225">
    <property type="entry name" value="BTB"/>
    <property type="match status" value="1"/>
</dbReference>
<evidence type="ECO:0000313" key="5">
    <source>
        <dbReference type="RefSeq" id="XP_011210477.1"/>
    </source>
</evidence>
<dbReference type="Pfam" id="PF02214">
    <property type="entry name" value="BTB_2"/>
    <property type="match status" value="1"/>
</dbReference>
<dbReference type="OrthoDB" id="9989223at2759"/>
<dbReference type="Pfam" id="PF00805">
    <property type="entry name" value="Pentapeptide"/>
    <property type="match status" value="3"/>
</dbReference>
<name>A0A034WQZ4_BACDO</name>
<dbReference type="GeneID" id="105231076"/>
<reference evidence="5" key="2">
    <citation type="submission" date="2025-04" db="UniProtKB">
        <authorList>
            <consortium name="RefSeq"/>
        </authorList>
    </citation>
    <scope>IDENTIFICATION</scope>
    <source>
        <strain evidence="5">Punador</strain>
    </source>
</reference>
<dbReference type="InterPro" id="IPR001646">
    <property type="entry name" value="5peptide_repeat"/>
</dbReference>
<accession>A0A034WQZ4</accession>
<dbReference type="RefSeq" id="XP_011210477.1">
    <property type="nucleotide sequence ID" value="XM_011212175.3"/>
</dbReference>
<keyword evidence="4" id="KW-1185">Reference proteome</keyword>
<feature type="region of interest" description="Disordered" evidence="1">
    <location>
        <begin position="15"/>
        <end position="38"/>
    </location>
</feature>
<gene>
    <name evidence="3" type="primary">KCTD9</name>
    <name evidence="5" type="synonym">LOC105231076</name>
</gene>
<dbReference type="SUPFAM" id="SSF141571">
    <property type="entry name" value="Pentapeptide repeat-like"/>
    <property type="match status" value="1"/>
</dbReference>
<dbReference type="EMBL" id="GAKP01001888">
    <property type="protein sequence ID" value="JAC57064.1"/>
    <property type="molecule type" value="Transcribed_RNA"/>
</dbReference>
<dbReference type="InterPro" id="IPR000210">
    <property type="entry name" value="BTB/POZ_dom"/>
</dbReference>
<dbReference type="Gene3D" id="3.30.710.10">
    <property type="entry name" value="Potassium Channel Kv1.1, Chain A"/>
    <property type="match status" value="1"/>
</dbReference>
<feature type="compositionally biased region" description="Polar residues" evidence="1">
    <location>
        <begin position="15"/>
        <end position="28"/>
    </location>
</feature>
<sequence length="353" mass="39043">MSNLKAKMERSTIDSYISGKSTHSPVKSEQSKNAKLDSSDVSVESNKIFPSSKWVKLNVGGKVYVTTLCTLVSKEPDSMLARMFSQDGMLPSEQDEQGAYLIDRSPHYFEPIINYLRHGQLIVDANVSLEGILEEARFFGIYSLISQLEPQLLQINRSIDDIPLTRRDVIKALIQTPHASELRFQGVNLAGADLRKLDFRNINFKYACMQRCNLSHANLTYCCLERTDLAYANLECSQLVSVKGLCANMEGANLRGCNFEDPTGVRTNLEGVNLKGACLESSNMAGINLRVANLKDANMKNCNLRSAVLAGADLERCNLSGSDLQEANLRGANLKDAELTLMVTPLHMAQAIR</sequence>
<dbReference type="SUPFAM" id="SSF54695">
    <property type="entry name" value="POZ domain"/>
    <property type="match status" value="1"/>
</dbReference>
<feature type="domain" description="BTB" evidence="2">
    <location>
        <begin position="53"/>
        <end position="156"/>
    </location>
</feature>
<dbReference type="Gene3D" id="6.10.140.750">
    <property type="match status" value="1"/>
</dbReference>
<dbReference type="InterPro" id="IPR051082">
    <property type="entry name" value="Pentapeptide-BTB/POZ_domain"/>
</dbReference>